<name>A0A250E5P6_9FLAO</name>
<proteinExistence type="predicted"/>
<dbReference type="AlphaFoldDB" id="A0A250E5P6"/>
<accession>A0A250E5P6</accession>
<sequence length="390" mass="46550">MVFEYICQLKKTQCMRKNIFIFLFPFLCFAQKQYSYENIQLNSPYLFYEDKREEQEIILSLIDAYFSKNLSYQDRATFWKYNGEEIDVRGGDLYFIEEKANIGSYTPTILSMLYIDGKYQIRVAWMGNTPEDDKILATYNFLVNKDYQFENMFDNQFDKFTKRKIKNLTFYYKNSKLFRKEDVKKALKFNKQMAEFFELPEIDFSCFIFDNYFEQKLLRGFDFDTDMRVGREKGGVAFPYLKVIFSGNGTAYYPHEVVRLYTRQKAKNENSYLDEGIAVYFGGSGGLYFPQIMRELYSFLQQTDIDIYQIIETNDNLFVKTDIDFHYAFAALLCHTILEHHGKEKLFELLDSGDDLDVFLDKIKATFSLKTEEFHNFFLKELAKYVQYNK</sequence>
<protein>
    <submittedName>
        <fullName evidence="1">Uncharacterized protein</fullName>
    </submittedName>
</protein>
<gene>
    <name evidence="1" type="ORF">CGC48_06330</name>
</gene>
<evidence type="ECO:0000313" key="1">
    <source>
        <dbReference type="EMBL" id="ATA68279.1"/>
    </source>
</evidence>
<reference evidence="1 2" key="1">
    <citation type="journal article" date="2017" name="Genome Announc.">
        <title>Twelve Complete Reference Genomes of Clinical Isolates in the Capnocytophaga Genus.</title>
        <authorList>
            <person name="Villarma A."/>
            <person name="Gulvik C.A."/>
            <person name="Rowe L.A."/>
            <person name="Sheth M."/>
            <person name="Juieng P."/>
            <person name="Nicholson A.C."/>
            <person name="Loparev V.N."/>
            <person name="McQuiston J.R."/>
        </authorList>
    </citation>
    <scope>NUCLEOTIDE SEQUENCE [LARGE SCALE GENOMIC DNA]</scope>
    <source>
        <strain evidence="1 2">G7591</strain>
    </source>
</reference>
<dbReference type="KEGG" id="ccyn:CGC48_06330"/>
<evidence type="ECO:0000313" key="2">
    <source>
        <dbReference type="Proteomes" id="UP000242855"/>
    </source>
</evidence>
<dbReference type="EMBL" id="CP022378">
    <property type="protein sequence ID" value="ATA68279.1"/>
    <property type="molecule type" value="Genomic_DNA"/>
</dbReference>
<dbReference type="Proteomes" id="UP000242855">
    <property type="component" value="Chromosome"/>
</dbReference>
<organism evidence="1 2">
    <name type="scientific">Capnocytophaga cynodegmi</name>
    <dbReference type="NCBI Taxonomy" id="28189"/>
    <lineage>
        <taxon>Bacteria</taxon>
        <taxon>Pseudomonadati</taxon>
        <taxon>Bacteroidota</taxon>
        <taxon>Flavobacteriia</taxon>
        <taxon>Flavobacteriales</taxon>
        <taxon>Flavobacteriaceae</taxon>
        <taxon>Capnocytophaga</taxon>
    </lineage>
</organism>